<feature type="transmembrane region" description="Helical" evidence="5">
    <location>
        <begin position="435"/>
        <end position="461"/>
    </location>
</feature>
<dbReference type="InterPro" id="IPR035595">
    <property type="entry name" value="UDP_glycos_trans_CS"/>
</dbReference>
<keyword evidence="5" id="KW-0812">Transmembrane</keyword>
<accession>A0AAD9N1A2</accession>
<dbReference type="PANTHER" id="PTHR48043">
    <property type="entry name" value="EG:EG0003.4 PROTEIN-RELATED"/>
    <property type="match status" value="1"/>
</dbReference>
<keyword evidence="3 4" id="KW-0808">Transferase</keyword>
<gene>
    <name evidence="6" type="ORF">LSH36_296g04055</name>
</gene>
<dbReference type="Proteomes" id="UP001208570">
    <property type="component" value="Unassembled WGS sequence"/>
</dbReference>
<name>A0AAD9N1A2_9ANNE</name>
<keyword evidence="5" id="KW-0732">Signal</keyword>
<comment type="similarity">
    <text evidence="1 4">Belongs to the UDP-glycosyltransferase family.</text>
</comment>
<evidence type="ECO:0000313" key="7">
    <source>
        <dbReference type="Proteomes" id="UP001208570"/>
    </source>
</evidence>
<dbReference type="AlphaFoldDB" id="A0AAD9N1A2"/>
<dbReference type="CDD" id="cd03784">
    <property type="entry name" value="GT1_Gtf-like"/>
    <property type="match status" value="1"/>
</dbReference>
<dbReference type="Pfam" id="PF00201">
    <property type="entry name" value="UDPGT"/>
    <property type="match status" value="1"/>
</dbReference>
<sequence length="480" mass="53600">MKTIHLELAVGVLCFLSGSSMSAKVIVLPLNINSHIMYHARIARLLADEGHVVDIVLASPAKVPDVIKESDVQILKFFSSPAPEECNCLLNDNNIRKNLNDGKYDVAILDLLGLKCRISLLRDINIHKIIFGLLDFDPLFRIPILPSFVPSKFSTLDDGMSFLERLRNTAEFITSTGLFPVADFLMAQDRSPAVYIGDAMQQSALYFVLDDISIAYPKPSMPNIIYIGDAIPTSGKPLPTDIDEFVDRAEAGVIIVSFGSFFDLLPQEIIEKFCLAFKTVPQNVIWKLKNRTLCDADPGKVLLLDWLPQNDLLSHGNVKLFISHCGINSILEAVYHSTPIIGFPIAIDQPYNAARLENRGLGYRMNLYRFSVEELVGKIAAILSDHAISTNIDRASSLLRNKPDTPAKRISYWVEHIAIYGDKHLKGRAYELSIFQFYCLDVLLVILFIVIAMSALSFYCTRSTLGYLASRCRPKKAKVD</sequence>
<feature type="chain" id="PRO_5041777324" description="UDP-glucuronosyltransferase" evidence="5">
    <location>
        <begin position="23"/>
        <end position="480"/>
    </location>
</feature>
<comment type="catalytic activity">
    <reaction evidence="5">
        <text>glucuronate acceptor + UDP-alpha-D-glucuronate = acceptor beta-D-glucuronoside + UDP + H(+)</text>
        <dbReference type="Rhea" id="RHEA:21032"/>
        <dbReference type="ChEBI" id="CHEBI:15378"/>
        <dbReference type="ChEBI" id="CHEBI:58052"/>
        <dbReference type="ChEBI" id="CHEBI:58223"/>
        <dbReference type="ChEBI" id="CHEBI:132367"/>
        <dbReference type="ChEBI" id="CHEBI:132368"/>
        <dbReference type="EC" id="2.4.1.17"/>
    </reaction>
</comment>
<dbReference type="InterPro" id="IPR002213">
    <property type="entry name" value="UDP_glucos_trans"/>
</dbReference>
<comment type="subcellular location">
    <subcellularLocation>
        <location evidence="5">Membrane</location>
        <topology evidence="5">Single-pass membrane protein</topology>
    </subcellularLocation>
</comment>
<dbReference type="GO" id="GO:0015020">
    <property type="term" value="F:glucuronosyltransferase activity"/>
    <property type="evidence" value="ECO:0007669"/>
    <property type="project" value="UniProtKB-EC"/>
</dbReference>
<evidence type="ECO:0000256" key="2">
    <source>
        <dbReference type="ARBA" id="ARBA00022676"/>
    </source>
</evidence>
<proteinExistence type="inferred from homology"/>
<keyword evidence="5" id="KW-0472">Membrane</keyword>
<dbReference type="EC" id="2.4.1.17" evidence="5"/>
<protein>
    <recommendedName>
        <fullName evidence="5">UDP-glucuronosyltransferase</fullName>
        <ecNumber evidence="5">2.4.1.17</ecNumber>
    </recommendedName>
</protein>
<feature type="signal peptide" evidence="5">
    <location>
        <begin position="1"/>
        <end position="22"/>
    </location>
</feature>
<dbReference type="PANTHER" id="PTHR48043:SF145">
    <property type="entry name" value="FI06409P-RELATED"/>
    <property type="match status" value="1"/>
</dbReference>
<dbReference type="EMBL" id="JAODUP010000296">
    <property type="protein sequence ID" value="KAK2153472.1"/>
    <property type="molecule type" value="Genomic_DNA"/>
</dbReference>
<dbReference type="InterPro" id="IPR050271">
    <property type="entry name" value="UDP-glycosyltransferase"/>
</dbReference>
<keyword evidence="7" id="KW-1185">Reference proteome</keyword>
<evidence type="ECO:0000313" key="6">
    <source>
        <dbReference type="EMBL" id="KAK2153472.1"/>
    </source>
</evidence>
<evidence type="ECO:0000256" key="1">
    <source>
        <dbReference type="ARBA" id="ARBA00009995"/>
    </source>
</evidence>
<evidence type="ECO:0000256" key="4">
    <source>
        <dbReference type="RuleBase" id="RU003718"/>
    </source>
</evidence>
<keyword evidence="5" id="KW-1133">Transmembrane helix</keyword>
<evidence type="ECO:0000256" key="3">
    <source>
        <dbReference type="ARBA" id="ARBA00022679"/>
    </source>
</evidence>
<keyword evidence="2 4" id="KW-0328">Glycosyltransferase</keyword>
<reference evidence="6" key="1">
    <citation type="journal article" date="2023" name="Mol. Biol. Evol.">
        <title>Third-Generation Sequencing Reveals the Adaptive Role of the Epigenome in Three Deep-Sea Polychaetes.</title>
        <authorList>
            <person name="Perez M."/>
            <person name="Aroh O."/>
            <person name="Sun Y."/>
            <person name="Lan Y."/>
            <person name="Juniper S.K."/>
            <person name="Young C.R."/>
            <person name="Angers B."/>
            <person name="Qian P.Y."/>
        </authorList>
    </citation>
    <scope>NUCLEOTIDE SEQUENCE</scope>
    <source>
        <strain evidence="6">P08H-3</strain>
    </source>
</reference>
<comment type="caution">
    <text evidence="6">The sequence shown here is derived from an EMBL/GenBank/DDBJ whole genome shotgun (WGS) entry which is preliminary data.</text>
</comment>
<dbReference type="PROSITE" id="PS00375">
    <property type="entry name" value="UDPGT"/>
    <property type="match status" value="1"/>
</dbReference>
<dbReference type="Gene3D" id="3.40.50.2000">
    <property type="entry name" value="Glycogen Phosphorylase B"/>
    <property type="match status" value="1"/>
</dbReference>
<evidence type="ECO:0000256" key="5">
    <source>
        <dbReference type="RuleBase" id="RU362059"/>
    </source>
</evidence>
<dbReference type="FunFam" id="3.40.50.2000:FF:000021">
    <property type="entry name" value="UDP-glucuronosyltransferase"/>
    <property type="match status" value="1"/>
</dbReference>
<dbReference type="SUPFAM" id="SSF53756">
    <property type="entry name" value="UDP-Glycosyltransferase/glycogen phosphorylase"/>
    <property type="match status" value="1"/>
</dbReference>
<dbReference type="GO" id="GO:0016020">
    <property type="term" value="C:membrane"/>
    <property type="evidence" value="ECO:0007669"/>
    <property type="project" value="UniProtKB-SubCell"/>
</dbReference>
<organism evidence="6 7">
    <name type="scientific">Paralvinella palmiformis</name>
    <dbReference type="NCBI Taxonomy" id="53620"/>
    <lineage>
        <taxon>Eukaryota</taxon>
        <taxon>Metazoa</taxon>
        <taxon>Spiralia</taxon>
        <taxon>Lophotrochozoa</taxon>
        <taxon>Annelida</taxon>
        <taxon>Polychaeta</taxon>
        <taxon>Sedentaria</taxon>
        <taxon>Canalipalpata</taxon>
        <taxon>Terebellida</taxon>
        <taxon>Terebelliformia</taxon>
        <taxon>Alvinellidae</taxon>
        <taxon>Paralvinella</taxon>
    </lineage>
</organism>